<evidence type="ECO:0000256" key="1">
    <source>
        <dbReference type="SAM" id="MobiDB-lite"/>
    </source>
</evidence>
<reference evidence="2 3" key="1">
    <citation type="submission" date="2015-09" db="EMBL/GenBank/DDBJ databases">
        <title>Atta colombica WGS genome.</title>
        <authorList>
            <person name="Nygaard S."/>
            <person name="Hu H."/>
            <person name="Boomsma J."/>
            <person name="Zhang G."/>
        </authorList>
    </citation>
    <scope>NUCLEOTIDE SEQUENCE [LARGE SCALE GENOMIC DNA]</scope>
    <source>
        <strain evidence="2">Treedump-2</strain>
        <tissue evidence="2">Whole body</tissue>
    </source>
</reference>
<evidence type="ECO:0000313" key="3">
    <source>
        <dbReference type="Proteomes" id="UP000078540"/>
    </source>
</evidence>
<dbReference type="AlphaFoldDB" id="A0A195BT29"/>
<keyword evidence="3" id="KW-1185">Reference proteome</keyword>
<feature type="compositionally biased region" description="Low complexity" evidence="1">
    <location>
        <begin position="107"/>
        <end position="135"/>
    </location>
</feature>
<accession>A0A195BT29</accession>
<organism evidence="2 3">
    <name type="scientific">Atta colombica</name>
    <dbReference type="NCBI Taxonomy" id="520822"/>
    <lineage>
        <taxon>Eukaryota</taxon>
        <taxon>Metazoa</taxon>
        <taxon>Ecdysozoa</taxon>
        <taxon>Arthropoda</taxon>
        <taxon>Hexapoda</taxon>
        <taxon>Insecta</taxon>
        <taxon>Pterygota</taxon>
        <taxon>Neoptera</taxon>
        <taxon>Endopterygota</taxon>
        <taxon>Hymenoptera</taxon>
        <taxon>Apocrita</taxon>
        <taxon>Aculeata</taxon>
        <taxon>Formicoidea</taxon>
        <taxon>Formicidae</taxon>
        <taxon>Myrmicinae</taxon>
        <taxon>Atta</taxon>
    </lineage>
</organism>
<feature type="compositionally biased region" description="Polar residues" evidence="1">
    <location>
        <begin position="60"/>
        <end position="71"/>
    </location>
</feature>
<dbReference type="Proteomes" id="UP000078540">
    <property type="component" value="Unassembled WGS sequence"/>
</dbReference>
<feature type="compositionally biased region" description="Pro residues" evidence="1">
    <location>
        <begin position="73"/>
        <end position="93"/>
    </location>
</feature>
<name>A0A195BT29_9HYME</name>
<evidence type="ECO:0000313" key="2">
    <source>
        <dbReference type="EMBL" id="KYM90952.1"/>
    </source>
</evidence>
<protein>
    <submittedName>
        <fullName evidence="2">Uncharacterized protein</fullName>
    </submittedName>
</protein>
<sequence length="205" mass="22793">MLRKLELDRFLRTFLVEELLWSDHGQDHDRIHVIVPLVVSVPLEIAYDRQAPTECHSRRQGQAHSINPTTRSPLPPLPPSPPPPPPPSPPPSPYHRDTVVSRRLPISRPSASSGPHSAAGSPSRSPTPSEPSSYPAAQDPVVSFSFPLILPRFCYEASSFWIRYRSFRALPFPSPSSLFVALSSFPITFSSIFSPFNIVTLILQL</sequence>
<proteinExistence type="predicted"/>
<gene>
    <name evidence="2" type="ORF">ALC53_01718</name>
</gene>
<feature type="region of interest" description="Disordered" evidence="1">
    <location>
        <begin position="52"/>
        <end position="136"/>
    </location>
</feature>
<dbReference type="EMBL" id="KQ976409">
    <property type="protein sequence ID" value="KYM90952.1"/>
    <property type="molecule type" value="Genomic_DNA"/>
</dbReference>